<sequence length="187" mass="21640">SHVTLFLFFKQTFWAEKFPYLYLFALNLLSLVQFWICQKKYTALRFIFIAWFAVISITGMIQFLSSENLPYLISAFFLGIIAFYYFFNKDDQLCASLMAAVLGVTATIWLVDGINQLFKDSNEFIFLLIAGIIFTWFALISYFLIKIFRQSRFYIIPLAIGAWLAGLALAAFTLVFWETISLIIGII</sequence>
<organism evidence="2 3">
    <name type="scientific">Acinetobacter baumannii</name>
    <dbReference type="NCBI Taxonomy" id="470"/>
    <lineage>
        <taxon>Bacteria</taxon>
        <taxon>Pseudomonadati</taxon>
        <taxon>Pseudomonadota</taxon>
        <taxon>Gammaproteobacteria</taxon>
        <taxon>Moraxellales</taxon>
        <taxon>Moraxellaceae</taxon>
        <taxon>Acinetobacter</taxon>
        <taxon>Acinetobacter calcoaceticus/baumannii complex</taxon>
    </lineage>
</organism>
<keyword evidence="1" id="KW-1133">Transmembrane helix</keyword>
<dbReference type="Proteomes" id="UP000280073">
    <property type="component" value="Unassembled WGS sequence"/>
</dbReference>
<comment type="caution">
    <text evidence="2">The sequence shown here is derived from an EMBL/GenBank/DDBJ whole genome shotgun (WGS) entry which is preliminary data.</text>
</comment>
<name>A0A429MGK4_ACIBA</name>
<proteinExistence type="predicted"/>
<protein>
    <recommendedName>
        <fullName evidence="4">DUF2339 domain-containing protein</fullName>
    </recommendedName>
</protein>
<feature type="transmembrane region" description="Helical" evidence="1">
    <location>
        <begin position="154"/>
        <end position="177"/>
    </location>
</feature>
<evidence type="ECO:0008006" key="4">
    <source>
        <dbReference type="Google" id="ProtNLM"/>
    </source>
</evidence>
<feature type="transmembrane region" description="Helical" evidence="1">
    <location>
        <begin position="44"/>
        <end position="63"/>
    </location>
</feature>
<accession>A0A429MGK4</accession>
<dbReference type="AlphaFoldDB" id="A0A429MGK4"/>
<feature type="transmembrane region" description="Helical" evidence="1">
    <location>
        <begin position="94"/>
        <end position="112"/>
    </location>
</feature>
<feature type="transmembrane region" description="Helical" evidence="1">
    <location>
        <begin position="20"/>
        <end position="37"/>
    </location>
</feature>
<feature type="non-terminal residue" evidence="2">
    <location>
        <position position="1"/>
    </location>
</feature>
<keyword evidence="1" id="KW-0812">Transmembrane</keyword>
<feature type="transmembrane region" description="Helical" evidence="1">
    <location>
        <begin position="69"/>
        <end position="87"/>
    </location>
</feature>
<evidence type="ECO:0000313" key="2">
    <source>
        <dbReference type="EMBL" id="RSR22099.1"/>
    </source>
</evidence>
<feature type="transmembrane region" description="Helical" evidence="1">
    <location>
        <begin position="124"/>
        <end position="145"/>
    </location>
</feature>
<keyword evidence="1" id="KW-0472">Membrane</keyword>
<reference evidence="2 3" key="1">
    <citation type="submission" date="2018-10" db="EMBL/GenBank/DDBJ databases">
        <title>GWAS and RNA-Seq identify cryptic mechanisms of antimicrobial resistance in Acinetobacter baumannii.</title>
        <authorList>
            <person name="Sahl J.W."/>
        </authorList>
    </citation>
    <scope>NUCLEOTIDE SEQUENCE [LARGE SCALE GENOMIC DNA]</scope>
    <source>
        <strain evidence="2 3">TG28175</strain>
    </source>
</reference>
<evidence type="ECO:0000313" key="3">
    <source>
        <dbReference type="Proteomes" id="UP000280073"/>
    </source>
</evidence>
<feature type="non-terminal residue" evidence="2">
    <location>
        <position position="187"/>
    </location>
</feature>
<evidence type="ECO:0000256" key="1">
    <source>
        <dbReference type="SAM" id="Phobius"/>
    </source>
</evidence>
<dbReference type="EMBL" id="RFDI01002338">
    <property type="protein sequence ID" value="RSR22099.1"/>
    <property type="molecule type" value="Genomic_DNA"/>
</dbReference>
<gene>
    <name evidence="2" type="ORF">EA686_27445</name>
</gene>